<evidence type="ECO:0000313" key="4">
    <source>
        <dbReference type="EMBL" id="THA12537.1"/>
    </source>
</evidence>
<keyword evidence="3" id="KW-1133">Transmembrane helix</keyword>
<reference evidence="4 5" key="1">
    <citation type="journal article" date="2019" name="Vet. Microbiol.">
        <title>Development of multi locus sequence typing (MLST) of Rodentibacter pneumotropicus.</title>
        <authorList>
            <person name="Adhikary S."/>
            <person name="Bisgaard M."/>
            <person name="Boot R."/>
            <person name="Benga L."/>
            <person name="Nicklas W."/>
            <person name="Christensen H."/>
        </authorList>
    </citation>
    <scope>NUCLEOTIDE SEQUENCE [LARGE SCALE GENOMIC DNA]</scope>
    <source>
        <strain evidence="4 5">1596_07</strain>
    </source>
</reference>
<dbReference type="Proteomes" id="UP000310576">
    <property type="component" value="Unassembled WGS sequence"/>
</dbReference>
<feature type="region of interest" description="Disordered" evidence="2">
    <location>
        <begin position="1"/>
        <end position="24"/>
    </location>
</feature>
<dbReference type="RefSeq" id="WP_077664626.1">
    <property type="nucleotide sequence ID" value="NZ_CAJUGY010000048.1"/>
</dbReference>
<evidence type="ECO:0000256" key="2">
    <source>
        <dbReference type="SAM" id="MobiDB-lite"/>
    </source>
</evidence>
<comment type="caution">
    <text evidence="4">The sequence shown here is derived from an EMBL/GenBank/DDBJ whole genome shotgun (WGS) entry which is preliminary data.</text>
</comment>
<name>A0A4S2Q988_9PAST</name>
<dbReference type="EMBL" id="QXNG01000106">
    <property type="protein sequence ID" value="THA12537.1"/>
    <property type="molecule type" value="Genomic_DNA"/>
</dbReference>
<keyword evidence="3" id="KW-0472">Membrane</keyword>
<evidence type="ECO:0000256" key="3">
    <source>
        <dbReference type="SAM" id="Phobius"/>
    </source>
</evidence>
<dbReference type="Gene3D" id="1.20.1260.80">
    <property type="match status" value="1"/>
</dbReference>
<feature type="coiled-coil region" evidence="1">
    <location>
        <begin position="130"/>
        <end position="164"/>
    </location>
</feature>
<dbReference type="SUPFAM" id="SSF57997">
    <property type="entry name" value="Tropomyosin"/>
    <property type="match status" value="1"/>
</dbReference>
<keyword evidence="3" id="KW-0812">Transmembrane</keyword>
<dbReference type="AlphaFoldDB" id="A0A4S2Q988"/>
<keyword evidence="1" id="KW-0175">Coiled coil</keyword>
<sequence>MKNSINNTNFPNTGTIPINSGTMESNPINQRNINQFIMEHYTTRVSTLENTVNTISQEVRDIKQNYLTTSAFYRSGVLALVVLVGASWALYSHMDTKYENRFSGIDQKFQSVDQRFEKVESAIHSLDVRLTKVESRLDNVELRLTNVEKKLDTIDDKLDILIQQKQAKNN</sequence>
<accession>A0A4S2Q988</accession>
<protein>
    <submittedName>
        <fullName evidence="4">DUF2730 family protein</fullName>
    </submittedName>
</protein>
<proteinExistence type="predicted"/>
<evidence type="ECO:0000256" key="1">
    <source>
        <dbReference type="SAM" id="Coils"/>
    </source>
</evidence>
<gene>
    <name evidence="4" type="ORF">D3M76_09835</name>
</gene>
<organism evidence="4 5">
    <name type="scientific">Rodentibacter pneumotropicus</name>
    <dbReference type="NCBI Taxonomy" id="758"/>
    <lineage>
        <taxon>Bacteria</taxon>
        <taxon>Pseudomonadati</taxon>
        <taxon>Pseudomonadota</taxon>
        <taxon>Gammaproteobacteria</taxon>
        <taxon>Pasteurellales</taxon>
        <taxon>Pasteurellaceae</taxon>
        <taxon>Rodentibacter</taxon>
    </lineage>
</organism>
<feature type="transmembrane region" description="Helical" evidence="3">
    <location>
        <begin position="71"/>
        <end position="91"/>
    </location>
</feature>
<evidence type="ECO:0000313" key="5">
    <source>
        <dbReference type="Proteomes" id="UP000310576"/>
    </source>
</evidence>